<dbReference type="AlphaFoldDB" id="A0A9W9LX99"/>
<protein>
    <submittedName>
        <fullName evidence="1">Uncharacterized protein</fullName>
    </submittedName>
</protein>
<sequence length="207" mass="22281">MTHPARSPSPDAVAFALLTLQSREILAKEIDDRPIWSAEPEIIINEDARQLFSRIRPISEESGPNLVLREIPGQDSFVENLGDAGTAGSEPSIDLQTALSSSSAIRCGALGYMFVVLGAQADGTRHLVLSSSLIPRLTVPATSAVAVPRYSSDNHEDEHMTLAVLSAHLVAMEILRPLRGPEAILVAHKLLPLILAALRIQSEIQSI</sequence>
<dbReference type="EMBL" id="JAPQKQ010000009">
    <property type="protein sequence ID" value="KAJ5181451.1"/>
    <property type="molecule type" value="Genomic_DNA"/>
</dbReference>
<evidence type="ECO:0000313" key="1">
    <source>
        <dbReference type="EMBL" id="KAJ5181451.1"/>
    </source>
</evidence>
<dbReference type="Proteomes" id="UP001150942">
    <property type="component" value="Unassembled WGS sequence"/>
</dbReference>
<keyword evidence="2" id="KW-1185">Reference proteome</keyword>
<evidence type="ECO:0000313" key="2">
    <source>
        <dbReference type="Proteomes" id="UP001150942"/>
    </source>
</evidence>
<gene>
    <name evidence="1" type="ORF">N7449_011598</name>
</gene>
<dbReference type="OrthoDB" id="329835at2759"/>
<reference evidence="1" key="1">
    <citation type="submission" date="2022-11" db="EMBL/GenBank/DDBJ databases">
        <authorList>
            <person name="Petersen C."/>
        </authorList>
    </citation>
    <scope>NUCLEOTIDE SEQUENCE</scope>
    <source>
        <strain evidence="1">IBT 20477</strain>
    </source>
</reference>
<comment type="caution">
    <text evidence="1">The sequence shown here is derived from an EMBL/GenBank/DDBJ whole genome shotgun (WGS) entry which is preliminary data.</text>
</comment>
<name>A0A9W9LX99_9EURO</name>
<organism evidence="1 2">
    <name type="scientific">Penicillium cf. viridicatum</name>
    <dbReference type="NCBI Taxonomy" id="2972119"/>
    <lineage>
        <taxon>Eukaryota</taxon>
        <taxon>Fungi</taxon>
        <taxon>Dikarya</taxon>
        <taxon>Ascomycota</taxon>
        <taxon>Pezizomycotina</taxon>
        <taxon>Eurotiomycetes</taxon>
        <taxon>Eurotiomycetidae</taxon>
        <taxon>Eurotiales</taxon>
        <taxon>Aspergillaceae</taxon>
        <taxon>Penicillium</taxon>
    </lineage>
</organism>
<reference evidence="1" key="2">
    <citation type="journal article" date="2023" name="IMA Fungus">
        <title>Comparative genomic study of the Penicillium genus elucidates a diverse pangenome and 15 lateral gene transfer events.</title>
        <authorList>
            <person name="Petersen C."/>
            <person name="Sorensen T."/>
            <person name="Nielsen M.R."/>
            <person name="Sondergaard T.E."/>
            <person name="Sorensen J.L."/>
            <person name="Fitzpatrick D.A."/>
            <person name="Frisvad J.C."/>
            <person name="Nielsen K.L."/>
        </authorList>
    </citation>
    <scope>NUCLEOTIDE SEQUENCE</scope>
    <source>
        <strain evidence="1">IBT 20477</strain>
    </source>
</reference>
<proteinExistence type="predicted"/>
<accession>A0A9W9LX99</accession>